<dbReference type="NCBIfam" id="TIGR00283">
    <property type="entry name" value="arch_pth2"/>
    <property type="match status" value="1"/>
</dbReference>
<evidence type="ECO:0000256" key="3">
    <source>
        <dbReference type="ARBA" id="ARBA00038050"/>
    </source>
</evidence>
<dbReference type="CDD" id="cd02430">
    <property type="entry name" value="PTH2"/>
    <property type="match status" value="1"/>
</dbReference>
<keyword evidence="2 5" id="KW-0378">Hydrolase</keyword>
<sequence length="129" mass="14197">MLWRLFRRGDVPKTLKMVLVVRGDLRLSKGKTSSQCAHAAVTCYEKSLTTRKHLLALWKLQGQPKVVLKVPDCQELIKLHDTARAQGIIATIIHDAGKTEVPSGTMTVLGLGPDCSDKLKDIVGKLKVL</sequence>
<dbReference type="PANTHER" id="PTHR12649">
    <property type="entry name" value="PEPTIDYL-TRNA HYDROLASE 2"/>
    <property type="match status" value="1"/>
</dbReference>
<dbReference type="FunFam" id="3.40.1490.10:FF:000001">
    <property type="entry name" value="Peptidyl-tRNA hydrolase 2"/>
    <property type="match status" value="1"/>
</dbReference>
<dbReference type="GO" id="GO:0005829">
    <property type="term" value="C:cytosol"/>
    <property type="evidence" value="ECO:0007669"/>
    <property type="project" value="TreeGrafter"/>
</dbReference>
<dbReference type="PANTHER" id="PTHR12649:SF26">
    <property type="entry name" value="AMINOACYL-TRNA HYDROLASE"/>
    <property type="match status" value="1"/>
</dbReference>
<comment type="catalytic activity">
    <reaction evidence="4">
        <text>an N-acyl-L-alpha-aminoacyl-tRNA + H2O = an N-acyl-L-amino acid + a tRNA + H(+)</text>
        <dbReference type="Rhea" id="RHEA:54448"/>
        <dbReference type="Rhea" id="RHEA-COMP:10123"/>
        <dbReference type="Rhea" id="RHEA-COMP:13883"/>
        <dbReference type="ChEBI" id="CHEBI:15377"/>
        <dbReference type="ChEBI" id="CHEBI:15378"/>
        <dbReference type="ChEBI" id="CHEBI:59874"/>
        <dbReference type="ChEBI" id="CHEBI:78442"/>
        <dbReference type="ChEBI" id="CHEBI:138191"/>
        <dbReference type="EC" id="3.1.1.29"/>
    </reaction>
</comment>
<dbReference type="EMBL" id="GFDF01001638">
    <property type="protein sequence ID" value="JAV12446.1"/>
    <property type="molecule type" value="Transcribed_RNA"/>
</dbReference>
<dbReference type="Pfam" id="PF01981">
    <property type="entry name" value="PTH2"/>
    <property type="match status" value="1"/>
</dbReference>
<dbReference type="SUPFAM" id="SSF102462">
    <property type="entry name" value="Peptidyl-tRNA hydrolase II"/>
    <property type="match status" value="1"/>
</dbReference>
<dbReference type="NCBIfam" id="NF003314">
    <property type="entry name" value="PRK04322.1"/>
    <property type="match status" value="1"/>
</dbReference>
<evidence type="ECO:0000256" key="2">
    <source>
        <dbReference type="ARBA" id="ARBA00022801"/>
    </source>
</evidence>
<comment type="similarity">
    <text evidence="3">Belongs to the PTH2 family.</text>
</comment>
<dbReference type="GO" id="GO:0004045">
    <property type="term" value="F:peptidyl-tRNA hydrolase activity"/>
    <property type="evidence" value="ECO:0007669"/>
    <property type="project" value="UniProtKB-EC"/>
</dbReference>
<reference evidence="5" key="1">
    <citation type="submission" date="2016-12" db="EMBL/GenBank/DDBJ databases">
        <title>An insight into the sialome and mialome of the sand fly, Nyssomyia neivai.</title>
        <authorList>
            <person name="Sebastian V."/>
            <person name="Goulart T.M."/>
            <person name="Oliveira W."/>
            <person name="Calvo E."/>
            <person name="Oliveira L.F."/>
            <person name="Pinto M.C."/>
            <person name="Rosselino A.M."/>
            <person name="Ribeiro J.M."/>
        </authorList>
    </citation>
    <scope>NUCLEOTIDE SEQUENCE</scope>
</reference>
<dbReference type="Gene3D" id="3.40.1490.10">
    <property type="entry name" value="Bit1"/>
    <property type="match status" value="1"/>
</dbReference>
<evidence type="ECO:0000256" key="1">
    <source>
        <dbReference type="ARBA" id="ARBA00013260"/>
    </source>
</evidence>
<proteinExistence type="inferred from homology"/>
<dbReference type="InterPro" id="IPR023476">
    <property type="entry name" value="Pep_tRNA_hydro_II_dom_sf"/>
</dbReference>
<dbReference type="EC" id="3.1.1.29" evidence="1"/>
<evidence type="ECO:0000313" key="5">
    <source>
        <dbReference type="EMBL" id="JAV12446.1"/>
    </source>
</evidence>
<organism evidence="5">
    <name type="scientific">Nyssomyia neivai</name>
    <dbReference type="NCBI Taxonomy" id="330878"/>
    <lineage>
        <taxon>Eukaryota</taxon>
        <taxon>Metazoa</taxon>
        <taxon>Ecdysozoa</taxon>
        <taxon>Arthropoda</taxon>
        <taxon>Hexapoda</taxon>
        <taxon>Insecta</taxon>
        <taxon>Pterygota</taxon>
        <taxon>Neoptera</taxon>
        <taxon>Endopterygota</taxon>
        <taxon>Diptera</taxon>
        <taxon>Nematocera</taxon>
        <taxon>Psychodoidea</taxon>
        <taxon>Psychodidae</taxon>
        <taxon>Nyssomyia</taxon>
    </lineage>
</organism>
<dbReference type="InterPro" id="IPR002833">
    <property type="entry name" value="PTH2"/>
</dbReference>
<dbReference type="AlphaFoldDB" id="A0A1L8E1C3"/>
<protein>
    <recommendedName>
        <fullName evidence="1">peptidyl-tRNA hydrolase</fullName>
        <ecNumber evidence="1">3.1.1.29</ecNumber>
    </recommendedName>
</protein>
<accession>A0A1L8E1C3</accession>
<evidence type="ECO:0000256" key="4">
    <source>
        <dbReference type="ARBA" id="ARBA00048707"/>
    </source>
</evidence>
<name>A0A1L8E1C3_9DIPT</name>